<comment type="caution">
    <text evidence="14">The sequence shown here is derived from an EMBL/GenBank/DDBJ whole genome shotgun (WGS) entry which is preliminary data.</text>
</comment>
<comment type="catalytic activity">
    <reaction evidence="12">
        <text>5-taurinomethyluridine(34) in tRNA + S-sulfanyl-L-cysteinyl-[protein] + AH2 + ATP = 5-taurinomethyl-2-thiouridine(34) in tRNA + L-cysteinyl-[protein] + A + AMP + diphosphate + H(+)</text>
        <dbReference type="Rhea" id="RHEA:47040"/>
        <dbReference type="Rhea" id="RHEA-COMP:10131"/>
        <dbReference type="Rhea" id="RHEA-COMP:11726"/>
        <dbReference type="Rhea" id="RHEA-COMP:11732"/>
        <dbReference type="Rhea" id="RHEA-COMP:11733"/>
        <dbReference type="ChEBI" id="CHEBI:13193"/>
        <dbReference type="ChEBI" id="CHEBI:15378"/>
        <dbReference type="ChEBI" id="CHEBI:17499"/>
        <dbReference type="ChEBI" id="CHEBI:29950"/>
        <dbReference type="ChEBI" id="CHEBI:30616"/>
        <dbReference type="ChEBI" id="CHEBI:33019"/>
        <dbReference type="ChEBI" id="CHEBI:61963"/>
        <dbReference type="ChEBI" id="CHEBI:87171"/>
        <dbReference type="ChEBI" id="CHEBI:87172"/>
        <dbReference type="ChEBI" id="CHEBI:456215"/>
        <dbReference type="EC" id="2.8.1.14"/>
    </reaction>
</comment>
<gene>
    <name evidence="14" type="ORF">CPELLU_LOCUS449</name>
</gene>
<dbReference type="InterPro" id="IPR004506">
    <property type="entry name" value="MnmA-like"/>
</dbReference>
<comment type="similarity">
    <text evidence="4">Belongs to the MnmA/TRMU family.</text>
</comment>
<dbReference type="SUPFAM" id="SSF52402">
    <property type="entry name" value="Adenine nucleotide alpha hydrolases-like"/>
    <property type="match status" value="1"/>
</dbReference>
<evidence type="ECO:0000256" key="11">
    <source>
        <dbReference type="ARBA" id="ARBA00033426"/>
    </source>
</evidence>
<dbReference type="EC" id="3.2.2.21" evidence="7"/>
<dbReference type="GO" id="GO:0016740">
    <property type="term" value="F:transferase activity"/>
    <property type="evidence" value="ECO:0007669"/>
    <property type="project" value="InterPro"/>
</dbReference>
<keyword evidence="8" id="KW-0227">DNA damage</keyword>
<dbReference type="CDD" id="cd01998">
    <property type="entry name" value="MnmA_TRMU-like"/>
    <property type="match status" value="1"/>
</dbReference>
<comment type="function">
    <text evidence="3">Catalyzes the 2-thiolation of uridine at the wobble position (U34) of mitochondrial tRNA(Lys), tRNA(Glu) and tRNA(Gln). Required for the formation of 5-taurinomethyl-2-thiouridine (tm5s2U) of mitochondrial tRNA(Lys), tRNA(Glu), and tRNA(Gln) at the wobble position. ATP is required to activate the C2 atom of the wobble base.</text>
</comment>
<dbReference type="EMBL" id="CAJVQA010000126">
    <property type="protein sequence ID" value="CAG8457221.1"/>
    <property type="molecule type" value="Genomic_DNA"/>
</dbReference>
<dbReference type="AlphaFoldDB" id="A0A9N8VP68"/>
<keyword evidence="10" id="KW-0234">DNA repair</keyword>
<name>A0A9N8VP68_9GLOM</name>
<evidence type="ECO:0000256" key="1">
    <source>
        <dbReference type="ARBA" id="ARBA00000086"/>
    </source>
</evidence>
<evidence type="ECO:0000313" key="15">
    <source>
        <dbReference type="Proteomes" id="UP000789759"/>
    </source>
</evidence>
<dbReference type="InterPro" id="IPR003180">
    <property type="entry name" value="MPG"/>
</dbReference>
<keyword evidence="9" id="KW-0378">Hydrolase</keyword>
<dbReference type="SUPFAM" id="SSF50486">
    <property type="entry name" value="FMT C-terminal domain-like"/>
    <property type="match status" value="1"/>
</dbReference>
<dbReference type="OrthoDB" id="3685at2759"/>
<dbReference type="Gene3D" id="3.10.300.10">
    <property type="entry name" value="Methylpurine-DNA glycosylase (MPG)"/>
    <property type="match status" value="1"/>
</dbReference>
<evidence type="ECO:0000256" key="9">
    <source>
        <dbReference type="ARBA" id="ARBA00022801"/>
    </source>
</evidence>
<evidence type="ECO:0000256" key="3">
    <source>
        <dbReference type="ARBA" id="ARBA00003986"/>
    </source>
</evidence>
<reference evidence="14" key="1">
    <citation type="submission" date="2021-06" db="EMBL/GenBank/DDBJ databases">
        <authorList>
            <person name="Kallberg Y."/>
            <person name="Tangrot J."/>
            <person name="Rosling A."/>
        </authorList>
    </citation>
    <scope>NUCLEOTIDE SEQUENCE</scope>
    <source>
        <strain evidence="14">FL966</strain>
    </source>
</reference>
<organism evidence="14 15">
    <name type="scientific">Cetraspora pellucida</name>
    <dbReference type="NCBI Taxonomy" id="1433469"/>
    <lineage>
        <taxon>Eukaryota</taxon>
        <taxon>Fungi</taxon>
        <taxon>Fungi incertae sedis</taxon>
        <taxon>Mucoromycota</taxon>
        <taxon>Glomeromycotina</taxon>
        <taxon>Glomeromycetes</taxon>
        <taxon>Diversisporales</taxon>
        <taxon>Gigasporaceae</taxon>
        <taxon>Cetraspora</taxon>
    </lineage>
</organism>
<dbReference type="Pfam" id="PF03054">
    <property type="entry name" value="tRNA_Me_trans"/>
    <property type="match status" value="2"/>
</dbReference>
<dbReference type="GO" id="GO:0006284">
    <property type="term" value="P:base-excision repair"/>
    <property type="evidence" value="ECO:0007669"/>
    <property type="project" value="InterPro"/>
</dbReference>
<evidence type="ECO:0000256" key="6">
    <source>
        <dbReference type="ARBA" id="ARBA00011953"/>
    </source>
</evidence>
<dbReference type="Proteomes" id="UP000789759">
    <property type="component" value="Unassembled WGS sequence"/>
</dbReference>
<dbReference type="PANTHER" id="PTHR11933:SF5">
    <property type="entry name" value="MITOCHONDRIAL TRNA-SPECIFIC 2-THIOURIDYLASE 1"/>
    <property type="match status" value="1"/>
</dbReference>
<evidence type="ECO:0000256" key="12">
    <source>
        <dbReference type="ARBA" id="ARBA00049564"/>
    </source>
</evidence>
<evidence type="ECO:0000256" key="4">
    <source>
        <dbReference type="ARBA" id="ARBA00006191"/>
    </source>
</evidence>
<comment type="similarity">
    <text evidence="5">Belongs to the DNA glycosylase MPG family.</text>
</comment>
<dbReference type="GO" id="GO:0003905">
    <property type="term" value="F:alkylbase DNA N-glycosylase activity"/>
    <property type="evidence" value="ECO:0007669"/>
    <property type="project" value="UniProtKB-EC"/>
</dbReference>
<evidence type="ECO:0000256" key="2">
    <source>
        <dbReference type="ARBA" id="ARBA00002421"/>
    </source>
</evidence>
<dbReference type="InterPro" id="IPR014729">
    <property type="entry name" value="Rossmann-like_a/b/a_fold"/>
</dbReference>
<evidence type="ECO:0000259" key="13">
    <source>
        <dbReference type="Pfam" id="PF20259"/>
    </source>
</evidence>
<protein>
    <recommendedName>
        <fullName evidence="11">3-methyladenine DNA glycosidase</fullName>
        <ecNumber evidence="6">2.8.1.14</ecNumber>
        <ecNumber evidence="7">3.2.2.21</ecNumber>
    </recommendedName>
</protein>
<dbReference type="InterPro" id="IPR046884">
    <property type="entry name" value="MnmA-like_central"/>
</dbReference>
<dbReference type="Pfam" id="PF02245">
    <property type="entry name" value="Pur_DNA_glyco"/>
    <property type="match status" value="1"/>
</dbReference>
<dbReference type="Pfam" id="PF20259">
    <property type="entry name" value="tRNA_Me_trans_M"/>
    <property type="match status" value="1"/>
</dbReference>
<dbReference type="Gene3D" id="3.40.50.620">
    <property type="entry name" value="HUPs"/>
    <property type="match status" value="2"/>
</dbReference>
<dbReference type="NCBIfam" id="TIGR00420">
    <property type="entry name" value="trmU"/>
    <property type="match status" value="1"/>
</dbReference>
<evidence type="ECO:0000313" key="14">
    <source>
        <dbReference type="EMBL" id="CAG8457221.1"/>
    </source>
</evidence>
<dbReference type="PANTHER" id="PTHR11933">
    <property type="entry name" value="TRNA 5-METHYLAMINOMETHYL-2-THIOURIDYLATE -METHYLTRANSFERASE"/>
    <property type="match status" value="1"/>
</dbReference>
<evidence type="ECO:0000256" key="5">
    <source>
        <dbReference type="ARBA" id="ARBA00009232"/>
    </source>
</evidence>
<dbReference type="InterPro" id="IPR036995">
    <property type="entry name" value="MPG_sf"/>
</dbReference>
<accession>A0A9N8VP68</accession>
<feature type="domain" description="tRNA-specific 2-thiouridylase MnmA-like central" evidence="13">
    <location>
        <begin position="169"/>
        <end position="233"/>
    </location>
</feature>
<dbReference type="InterPro" id="IPR011034">
    <property type="entry name" value="Formyl_transferase-like_C_sf"/>
</dbReference>
<evidence type="ECO:0000256" key="7">
    <source>
        <dbReference type="ARBA" id="ARBA00012000"/>
    </source>
</evidence>
<keyword evidence="15" id="KW-1185">Reference proteome</keyword>
<sequence length="340" mass="38925">MTEEQQKKVVIGLSGGVDSAVAAHLLKKQGYKADNLLKSVPKLKIEMMRKKWLGRTPNPDILCNGVIKFHYFVKHIFQTSKVNYVATGHYAKITFENSNYYLSKPKDQDKDQTYFLCQISLNLLPKLIFPLADLTKSEVRQIAKRLRLINAEKKDSTGICFIGERKFTKFLTNYLPRQQGEIIDIISREKIGQHSGIAYFTLGQRKNLGLSGQKEPHYVVAKDRNKNVIYVARGWDNQWLYSGWCIAGDPQGVLIRAVEPLDHHTIPVISHHDKKKKQHYYTNGPGKLCRALQIDLSLNHLDLTTNNLIYLEDQPPLTAEEIIATARINIDYAKEDKEHL</sequence>
<evidence type="ECO:0000256" key="8">
    <source>
        <dbReference type="ARBA" id="ARBA00022763"/>
    </source>
</evidence>
<evidence type="ECO:0000256" key="10">
    <source>
        <dbReference type="ARBA" id="ARBA00023204"/>
    </source>
</evidence>
<comment type="function">
    <text evidence="2">Hydrolysis of the deoxyribose N-glycosidic bond to excise 3-methyladenine, and 7-methylguanine from the damaged DNA polymer formed by alkylation lesions.</text>
</comment>
<dbReference type="GO" id="GO:0003677">
    <property type="term" value="F:DNA binding"/>
    <property type="evidence" value="ECO:0007669"/>
    <property type="project" value="InterPro"/>
</dbReference>
<proteinExistence type="inferred from homology"/>
<dbReference type="EC" id="2.8.1.14" evidence="6"/>
<dbReference type="GO" id="GO:0002143">
    <property type="term" value="P:tRNA wobble position uridine thiolation"/>
    <property type="evidence" value="ECO:0007669"/>
    <property type="project" value="TreeGrafter"/>
</dbReference>
<comment type="catalytic activity">
    <reaction evidence="1">
        <text>Hydrolysis of alkylated DNA, releasing 3-methyladenine, 3-methylguanine, 7-methylguanine and 7-methyladenine.</text>
        <dbReference type="EC" id="3.2.2.21"/>
    </reaction>
</comment>